<dbReference type="InterPro" id="IPR000164">
    <property type="entry name" value="Histone_H3/CENP-A"/>
</dbReference>
<comment type="similarity">
    <text evidence="2">Belongs to the histone H3 family.</text>
</comment>
<protein>
    <recommendedName>
        <fullName evidence="5">Core Histone H2A/H2B/H3 domain-containing protein</fullName>
    </recommendedName>
</protein>
<organism evidence="6 7">
    <name type="scientific">Effrenium voratum</name>
    <dbReference type="NCBI Taxonomy" id="2562239"/>
    <lineage>
        <taxon>Eukaryota</taxon>
        <taxon>Sar</taxon>
        <taxon>Alveolata</taxon>
        <taxon>Dinophyceae</taxon>
        <taxon>Suessiales</taxon>
        <taxon>Symbiodiniaceae</taxon>
        <taxon>Effrenium</taxon>
    </lineage>
</organism>
<sequence length="148" mass="17062">MAPCWIQEIAEVASKAWRFGPGRAAVSVPQSTDEVLSKNATLERQRIFRLQNSTSLQIPKAAFQRLVKDILEQLNEEERKFEVPRYATQEEHAPFRMESQALFALQEAAEHYLTGLMEDGNLCAIHNKRVTLMTKDLEIVSRLRHRKI</sequence>
<dbReference type="Pfam" id="PF00125">
    <property type="entry name" value="Histone"/>
    <property type="match status" value="1"/>
</dbReference>
<keyword evidence="7" id="KW-1185">Reference proteome</keyword>
<feature type="domain" description="Core Histone H2A/H2B/H3" evidence="5">
    <location>
        <begin position="41"/>
        <end position="143"/>
    </location>
</feature>
<dbReference type="Proteomes" id="UP001178507">
    <property type="component" value="Unassembled WGS sequence"/>
</dbReference>
<dbReference type="PANTHER" id="PTHR11426">
    <property type="entry name" value="HISTONE H3"/>
    <property type="match status" value="1"/>
</dbReference>
<evidence type="ECO:0000313" key="7">
    <source>
        <dbReference type="Proteomes" id="UP001178507"/>
    </source>
</evidence>
<evidence type="ECO:0000256" key="1">
    <source>
        <dbReference type="ARBA" id="ARBA00004123"/>
    </source>
</evidence>
<evidence type="ECO:0000313" key="6">
    <source>
        <dbReference type="EMBL" id="CAJ1400159.1"/>
    </source>
</evidence>
<dbReference type="EMBL" id="CAUJNA010003361">
    <property type="protein sequence ID" value="CAJ1400159.1"/>
    <property type="molecule type" value="Genomic_DNA"/>
</dbReference>
<name>A0AA36NBR6_9DINO</name>
<reference evidence="6" key="1">
    <citation type="submission" date="2023-08" db="EMBL/GenBank/DDBJ databases">
        <authorList>
            <person name="Chen Y."/>
            <person name="Shah S."/>
            <person name="Dougan E. K."/>
            <person name="Thang M."/>
            <person name="Chan C."/>
        </authorList>
    </citation>
    <scope>NUCLEOTIDE SEQUENCE</scope>
</reference>
<evidence type="ECO:0000256" key="3">
    <source>
        <dbReference type="ARBA" id="ARBA00023125"/>
    </source>
</evidence>
<evidence type="ECO:0000259" key="5">
    <source>
        <dbReference type="Pfam" id="PF00125"/>
    </source>
</evidence>
<proteinExistence type="inferred from homology"/>
<dbReference type="GO" id="GO:0003677">
    <property type="term" value="F:DNA binding"/>
    <property type="evidence" value="ECO:0007669"/>
    <property type="project" value="UniProtKB-KW"/>
</dbReference>
<gene>
    <name evidence="6" type="ORF">EVOR1521_LOCUS23569</name>
</gene>
<dbReference type="Gene3D" id="1.10.20.10">
    <property type="entry name" value="Histone, subunit A"/>
    <property type="match status" value="1"/>
</dbReference>
<accession>A0AA36NBR6</accession>
<dbReference type="AlphaFoldDB" id="A0AA36NBR6"/>
<dbReference type="SUPFAM" id="SSF47113">
    <property type="entry name" value="Histone-fold"/>
    <property type="match status" value="1"/>
</dbReference>
<keyword evidence="3" id="KW-0238">DNA-binding</keyword>
<dbReference type="GO" id="GO:0046982">
    <property type="term" value="F:protein heterodimerization activity"/>
    <property type="evidence" value="ECO:0007669"/>
    <property type="project" value="InterPro"/>
</dbReference>
<dbReference type="GO" id="GO:0000786">
    <property type="term" value="C:nucleosome"/>
    <property type="evidence" value="ECO:0007669"/>
    <property type="project" value="InterPro"/>
</dbReference>
<dbReference type="GO" id="GO:0030527">
    <property type="term" value="F:structural constituent of chromatin"/>
    <property type="evidence" value="ECO:0007669"/>
    <property type="project" value="InterPro"/>
</dbReference>
<dbReference type="InterPro" id="IPR007125">
    <property type="entry name" value="H2A/H2B/H3"/>
</dbReference>
<dbReference type="InterPro" id="IPR009072">
    <property type="entry name" value="Histone-fold"/>
</dbReference>
<comment type="subcellular location">
    <subcellularLocation>
        <location evidence="1">Nucleus</location>
    </subcellularLocation>
</comment>
<evidence type="ECO:0000256" key="4">
    <source>
        <dbReference type="ARBA" id="ARBA00023242"/>
    </source>
</evidence>
<keyword evidence="4" id="KW-0539">Nucleus</keyword>
<dbReference type="GO" id="GO:0005634">
    <property type="term" value="C:nucleus"/>
    <property type="evidence" value="ECO:0007669"/>
    <property type="project" value="UniProtKB-SubCell"/>
</dbReference>
<dbReference type="SMART" id="SM00428">
    <property type="entry name" value="H3"/>
    <property type="match status" value="1"/>
</dbReference>
<evidence type="ECO:0000256" key="2">
    <source>
        <dbReference type="ARBA" id="ARBA00010343"/>
    </source>
</evidence>
<comment type="caution">
    <text evidence="6">The sequence shown here is derived from an EMBL/GenBank/DDBJ whole genome shotgun (WGS) entry which is preliminary data.</text>
</comment>